<dbReference type="PATRIC" id="fig|1263867.3.peg.5783"/>
<evidence type="ECO:0000259" key="1">
    <source>
        <dbReference type="Pfam" id="PF05157"/>
    </source>
</evidence>
<dbReference type="Gene3D" id="3.30.300.160">
    <property type="entry name" value="Type II secretion system, protein E, N-terminal domain"/>
    <property type="match status" value="1"/>
</dbReference>
<protein>
    <recommendedName>
        <fullName evidence="1">Type II secretion system protein GspE N-terminal domain-containing protein</fullName>
    </recommendedName>
</protein>
<feature type="domain" description="Type II secretion system protein GspE N-terminal" evidence="1">
    <location>
        <begin position="7"/>
        <end position="77"/>
    </location>
</feature>
<sequence>MLTLEQLQRLTLDGDAIERVPESVAREHCVLPIGFADDRLSLVLPTDLDERTYDLIKFVLEFDFDYETADRQTLRNFVHLFYWAVYSDVRNCSDEFRFKCPKMWIDLAATSDPMIRHCGTCDRKVHYCDSTMEFDKHRKRGDCVAFVDRDTSATTLGLPM</sequence>
<dbReference type="InterPro" id="IPR037257">
    <property type="entry name" value="T2SS_E_N_sf"/>
</dbReference>
<dbReference type="AlphaFoldDB" id="M2AWC9"/>
<organism evidence="2 3">
    <name type="scientific">Rhodopirellula europaea 6C</name>
    <dbReference type="NCBI Taxonomy" id="1263867"/>
    <lineage>
        <taxon>Bacteria</taxon>
        <taxon>Pseudomonadati</taxon>
        <taxon>Planctomycetota</taxon>
        <taxon>Planctomycetia</taxon>
        <taxon>Pirellulales</taxon>
        <taxon>Pirellulaceae</taxon>
        <taxon>Rhodopirellula</taxon>
    </lineage>
</organism>
<dbReference type="Pfam" id="PF05157">
    <property type="entry name" value="MshEN"/>
    <property type="match status" value="1"/>
</dbReference>
<reference evidence="2" key="1">
    <citation type="submission" date="2012-11" db="EMBL/GenBank/DDBJ databases">
        <title>Permanent draft genomes of Rhodopirellula europaea strain SH398 and 6C.</title>
        <authorList>
            <person name="Richter M."/>
            <person name="Richter-Heitmann T."/>
            <person name="Frank C."/>
            <person name="Harder J."/>
            <person name="Glockner F.O."/>
        </authorList>
    </citation>
    <scope>NUCLEOTIDE SEQUENCE</scope>
    <source>
        <strain evidence="2">6C</strain>
    </source>
</reference>
<name>M2AWC9_9BACT</name>
<keyword evidence="3" id="KW-1185">Reference proteome</keyword>
<dbReference type="SUPFAM" id="SSF160246">
    <property type="entry name" value="EspE N-terminal domain-like"/>
    <property type="match status" value="1"/>
</dbReference>
<evidence type="ECO:0000313" key="2">
    <source>
        <dbReference type="EMBL" id="EMB13868.1"/>
    </source>
</evidence>
<gene>
    <name evidence="2" type="ORF">RE6C_05401</name>
</gene>
<comment type="caution">
    <text evidence="2">The sequence shown here is derived from an EMBL/GenBank/DDBJ whole genome shotgun (WGS) entry which is preliminary data.</text>
</comment>
<reference evidence="2" key="2">
    <citation type="journal article" date="2013" name="Mar. Genomics">
        <title>Expression of sulfatases in Rhodopirellula baltica and the diversity of sulfatases in the genus Rhodopirellula.</title>
        <authorList>
            <person name="Wegner C.E."/>
            <person name="Richter-Heitmann T."/>
            <person name="Klindworth A."/>
            <person name="Klockow C."/>
            <person name="Richter M."/>
            <person name="Achstetter T."/>
            <person name="Glockner F.O."/>
            <person name="Harder J."/>
        </authorList>
    </citation>
    <scope>NUCLEOTIDE SEQUENCE [LARGE SCALE GENOMIC DNA]</scope>
    <source>
        <strain evidence="2">6C</strain>
    </source>
</reference>
<dbReference type="InterPro" id="IPR007831">
    <property type="entry name" value="T2SS_GspE_N"/>
</dbReference>
<dbReference type="EMBL" id="ANMO01000244">
    <property type="protein sequence ID" value="EMB13868.1"/>
    <property type="molecule type" value="Genomic_DNA"/>
</dbReference>
<proteinExistence type="predicted"/>
<evidence type="ECO:0000313" key="3">
    <source>
        <dbReference type="Proteomes" id="UP000011529"/>
    </source>
</evidence>
<dbReference type="Proteomes" id="UP000011529">
    <property type="component" value="Unassembled WGS sequence"/>
</dbReference>
<accession>M2AWC9</accession>